<dbReference type="OrthoDB" id="1273603at2"/>
<feature type="transmembrane region" description="Helical" evidence="1">
    <location>
        <begin position="91"/>
        <end position="110"/>
    </location>
</feature>
<comment type="caution">
    <text evidence="2">The sequence shown here is derived from an EMBL/GenBank/DDBJ whole genome shotgun (WGS) entry which is preliminary data.</text>
</comment>
<dbReference type="PATRIC" id="fig|253.9.peg.1919"/>
<dbReference type="AlphaFoldDB" id="A0A0N1KRR0"/>
<keyword evidence="1" id="KW-0472">Membrane</keyword>
<keyword evidence="1" id="KW-1133">Transmembrane helix</keyword>
<evidence type="ECO:0000313" key="3">
    <source>
        <dbReference type="Proteomes" id="UP000037953"/>
    </source>
</evidence>
<proteinExistence type="predicted"/>
<reference evidence="2 3" key="1">
    <citation type="journal article" date="2015" name="Genom Data">
        <title>Draft genome sequence of a multidrug-resistant Chryseobacterium indologenes isolate from Malaysia.</title>
        <authorList>
            <person name="Yu C.Y."/>
            <person name="Ang G.Y."/>
            <person name="Cheng H.J."/>
            <person name="Cheong Y.M."/>
            <person name="Yin W.F."/>
            <person name="Chan K.G."/>
        </authorList>
    </citation>
    <scope>NUCLEOTIDE SEQUENCE [LARGE SCALE GENOMIC DNA]</scope>
    <source>
        <strain evidence="2 3">CI_885</strain>
    </source>
</reference>
<gene>
    <name evidence="2" type="ORF">AOB46_19735</name>
</gene>
<organism evidence="2 3">
    <name type="scientific">Chryseobacterium indologenes</name>
    <name type="common">Flavobacterium indologenes</name>
    <dbReference type="NCBI Taxonomy" id="253"/>
    <lineage>
        <taxon>Bacteria</taxon>
        <taxon>Pseudomonadati</taxon>
        <taxon>Bacteroidota</taxon>
        <taxon>Flavobacteriia</taxon>
        <taxon>Flavobacteriales</taxon>
        <taxon>Weeksellaceae</taxon>
        <taxon>Chryseobacterium group</taxon>
        <taxon>Chryseobacterium</taxon>
    </lineage>
</organism>
<dbReference type="EMBL" id="LJOD01000018">
    <property type="protein sequence ID" value="KPE49409.1"/>
    <property type="molecule type" value="Genomic_DNA"/>
</dbReference>
<evidence type="ECO:0000256" key="1">
    <source>
        <dbReference type="SAM" id="Phobius"/>
    </source>
</evidence>
<reference evidence="3" key="2">
    <citation type="submission" date="2015-09" db="EMBL/GenBank/DDBJ databases">
        <title>Draft genome sequence of a multidrug-resistant Chryseobacterium indologenes isolate from Malaysia.</title>
        <authorList>
            <person name="Yu C.Y."/>
            <person name="Ang G.Y."/>
            <person name="Chan K.-G."/>
        </authorList>
    </citation>
    <scope>NUCLEOTIDE SEQUENCE [LARGE SCALE GENOMIC DNA]</scope>
    <source>
        <strain evidence="3">CI_885</strain>
    </source>
</reference>
<dbReference type="Proteomes" id="UP000037953">
    <property type="component" value="Unassembled WGS sequence"/>
</dbReference>
<protein>
    <recommendedName>
        <fullName evidence="4">DUF4280 domain-containing protein</fullName>
    </recommendedName>
</protein>
<dbReference type="RefSeq" id="WP_062702604.1">
    <property type="nucleotide sequence ID" value="NZ_LJOD01000018.1"/>
</dbReference>
<accession>A0A0N1KRR0</accession>
<evidence type="ECO:0008006" key="4">
    <source>
        <dbReference type="Google" id="ProtNLM"/>
    </source>
</evidence>
<name>A0A0N1KRR0_CHRID</name>
<evidence type="ECO:0000313" key="2">
    <source>
        <dbReference type="EMBL" id="KPE49409.1"/>
    </source>
</evidence>
<keyword evidence="1" id="KW-0812">Transmembrane</keyword>
<sequence>MAVYLPEKVFAVCTNQLNSDPKKFELSDKRPKKTVKLGSQQRTFLIKLDKKLSEDFNCKSGWSSGLGTVAFGGGVVGGMLLVAATSATVPVAGWVVGGLIAIAAIGYGIWQMMQTPTCSEMIGFQESQWKKHHTTVYFDSNGNKVDLFLALTKNSLLACKEGGVLLPFITETAANNAAESIASNNNTEKWVNIGSGALAGVLFGFSLGTTLPIGGFLGGARTLFVLKQTAIFGAWIPVGYFIINPLASATGGLLNSNENYDTVKDASISTTPLPQPADSWDPVSPVKDGIEVTKLLGKNNASQADINKFEAGIAEAERQGTYSLKNNPELREMINRMKAGEFGPELQDRVTNKSGNSRGMINEKNMNSVKETHNQNSNAAIRENIKSASIKSATATGGILTLIAPFIGNYFAERAIRVAADMFANEDTSSIKVNAKDA</sequence>
<feature type="transmembrane region" description="Helical" evidence="1">
    <location>
        <begin position="62"/>
        <end position="84"/>
    </location>
</feature>